<reference evidence="1" key="1">
    <citation type="submission" date="2023-03" db="EMBL/GenBank/DDBJ databases">
        <title>Massive genome expansion in bonnet fungi (Mycena s.s.) driven by repeated elements and novel gene families across ecological guilds.</title>
        <authorList>
            <consortium name="Lawrence Berkeley National Laboratory"/>
            <person name="Harder C.B."/>
            <person name="Miyauchi S."/>
            <person name="Viragh M."/>
            <person name="Kuo A."/>
            <person name="Thoen E."/>
            <person name="Andreopoulos B."/>
            <person name="Lu D."/>
            <person name="Skrede I."/>
            <person name="Drula E."/>
            <person name="Henrissat B."/>
            <person name="Morin E."/>
            <person name="Kohler A."/>
            <person name="Barry K."/>
            <person name="LaButti K."/>
            <person name="Morin E."/>
            <person name="Salamov A."/>
            <person name="Lipzen A."/>
            <person name="Mereny Z."/>
            <person name="Hegedus B."/>
            <person name="Baldrian P."/>
            <person name="Stursova M."/>
            <person name="Weitz H."/>
            <person name="Taylor A."/>
            <person name="Grigoriev I.V."/>
            <person name="Nagy L.G."/>
            <person name="Martin F."/>
            <person name="Kauserud H."/>
        </authorList>
    </citation>
    <scope>NUCLEOTIDE SEQUENCE</scope>
    <source>
        <strain evidence="1">CBHHK173m</strain>
    </source>
</reference>
<name>A0AAD6UCJ3_9AGAR</name>
<comment type="caution">
    <text evidence="1">The sequence shown here is derived from an EMBL/GenBank/DDBJ whole genome shotgun (WGS) entry which is preliminary data.</text>
</comment>
<sequence>MTDTTLASNASTPQEEMDALVAKVAALTLMSLDMARLCVDVQNVVPGIALSKQALEMTSLCIDVKTQIAPAFTAAANRAIASLVNAPVPAPVPVSDHLWVKGIALTPDQLEASFGPGVGDEQTWHVVCIGREPGLYASPTEANLQIEGVPNQFREKKKSRVEALAFYRHRYESARVEKWNAVPVDDNKEDVDSALPSAGAASSNTVPKYTPVHSQNGQAKCFYTPPSLLPQHCPINWNSPVTNRLLLRIRKGALRHWITRSKRQGIYMVRAALRQRCKGIACYCLHWGQQRRCARRSVYFRWLLDAWIAWHYGLGSMRFAEPGGAVARPRIVGDIGGGFHWIPSASPRLHCCPRHTSIPITLLSLPPTDALPPATDSSL</sequence>
<evidence type="ECO:0000313" key="2">
    <source>
        <dbReference type="Proteomes" id="UP001222325"/>
    </source>
</evidence>
<gene>
    <name evidence="1" type="ORF">B0H15DRAFT_797931</name>
</gene>
<proteinExistence type="predicted"/>
<organism evidence="1 2">
    <name type="scientific">Mycena belliarum</name>
    <dbReference type="NCBI Taxonomy" id="1033014"/>
    <lineage>
        <taxon>Eukaryota</taxon>
        <taxon>Fungi</taxon>
        <taxon>Dikarya</taxon>
        <taxon>Basidiomycota</taxon>
        <taxon>Agaricomycotina</taxon>
        <taxon>Agaricomycetes</taxon>
        <taxon>Agaricomycetidae</taxon>
        <taxon>Agaricales</taxon>
        <taxon>Marasmiineae</taxon>
        <taxon>Mycenaceae</taxon>
        <taxon>Mycena</taxon>
    </lineage>
</organism>
<accession>A0AAD6UCJ3</accession>
<dbReference type="AlphaFoldDB" id="A0AAD6UCJ3"/>
<protein>
    <submittedName>
        <fullName evidence="1">Uncharacterized protein</fullName>
    </submittedName>
</protein>
<keyword evidence="2" id="KW-1185">Reference proteome</keyword>
<evidence type="ECO:0000313" key="1">
    <source>
        <dbReference type="EMBL" id="KAJ7097251.1"/>
    </source>
</evidence>
<dbReference type="EMBL" id="JARJCN010000010">
    <property type="protein sequence ID" value="KAJ7097251.1"/>
    <property type="molecule type" value="Genomic_DNA"/>
</dbReference>
<dbReference type="Proteomes" id="UP001222325">
    <property type="component" value="Unassembled WGS sequence"/>
</dbReference>